<evidence type="ECO:0000313" key="4">
    <source>
        <dbReference type="EMBL" id="CAL1526818.1"/>
    </source>
</evidence>
<name>A0AAV2H120_LYMST</name>
<dbReference type="PANTHER" id="PTHR15893:SF0">
    <property type="entry name" value="LARGE RIBOSOMAL SUBUNIT PROTEIN BL27M"/>
    <property type="match status" value="1"/>
</dbReference>
<dbReference type="SUPFAM" id="SSF110324">
    <property type="entry name" value="Ribosomal L27 protein-like"/>
    <property type="match status" value="1"/>
</dbReference>
<evidence type="ECO:0008006" key="6">
    <source>
        <dbReference type="Google" id="ProtNLM"/>
    </source>
</evidence>
<evidence type="ECO:0000256" key="2">
    <source>
        <dbReference type="ARBA" id="ARBA00022980"/>
    </source>
</evidence>
<protein>
    <recommendedName>
        <fullName evidence="6">39S ribosomal protein L27, mitochondrial</fullName>
    </recommendedName>
</protein>
<dbReference type="GO" id="GO:0006412">
    <property type="term" value="P:translation"/>
    <property type="evidence" value="ECO:0007669"/>
    <property type="project" value="InterPro"/>
</dbReference>
<comment type="similarity">
    <text evidence="1">Belongs to the bacterial ribosomal protein bL27 family.</text>
</comment>
<dbReference type="EMBL" id="CAXITT010000009">
    <property type="protein sequence ID" value="CAL1526818.1"/>
    <property type="molecule type" value="Genomic_DNA"/>
</dbReference>
<dbReference type="Pfam" id="PF01016">
    <property type="entry name" value="Ribosomal_L27"/>
    <property type="match status" value="1"/>
</dbReference>
<gene>
    <name evidence="4" type="ORF">GSLYS_00000995001</name>
</gene>
<dbReference type="PANTHER" id="PTHR15893">
    <property type="entry name" value="RIBOSOMAL PROTEIN L27"/>
    <property type="match status" value="1"/>
</dbReference>
<proteinExistence type="inferred from homology"/>
<evidence type="ECO:0000256" key="1">
    <source>
        <dbReference type="ARBA" id="ARBA00010797"/>
    </source>
</evidence>
<dbReference type="Proteomes" id="UP001497497">
    <property type="component" value="Unassembled WGS sequence"/>
</dbReference>
<sequence>MSKILLPAWKQLSSALNTMNSLQRALPYLDSQPSRLASKKAGGTVRNKIGRTIRKHRGIKAHDGTFVHQDQVLATQYGIRFYPGENVWMEGNWTLKAAYDGIVVISTESLNPYPDSPLYLPVQKGAIIQKKFFNIIPTPLHGKFKLISET</sequence>
<dbReference type="Gene3D" id="2.40.50.100">
    <property type="match status" value="1"/>
</dbReference>
<keyword evidence="5" id="KW-1185">Reference proteome</keyword>
<dbReference type="InterPro" id="IPR001684">
    <property type="entry name" value="Ribosomal_bL27"/>
</dbReference>
<evidence type="ECO:0000313" key="5">
    <source>
        <dbReference type="Proteomes" id="UP001497497"/>
    </source>
</evidence>
<comment type="caution">
    <text evidence="4">The sequence shown here is derived from an EMBL/GenBank/DDBJ whole genome shotgun (WGS) entry which is preliminary data.</text>
</comment>
<keyword evidence="3" id="KW-0687">Ribonucleoprotein</keyword>
<dbReference type="AlphaFoldDB" id="A0AAV2H120"/>
<reference evidence="4 5" key="1">
    <citation type="submission" date="2024-04" db="EMBL/GenBank/DDBJ databases">
        <authorList>
            <consortium name="Genoscope - CEA"/>
            <person name="William W."/>
        </authorList>
    </citation>
    <scope>NUCLEOTIDE SEQUENCE [LARGE SCALE GENOMIC DNA]</scope>
</reference>
<dbReference type="GO" id="GO:0005762">
    <property type="term" value="C:mitochondrial large ribosomal subunit"/>
    <property type="evidence" value="ECO:0007669"/>
    <property type="project" value="TreeGrafter"/>
</dbReference>
<organism evidence="4 5">
    <name type="scientific">Lymnaea stagnalis</name>
    <name type="common">Great pond snail</name>
    <name type="synonym">Helix stagnalis</name>
    <dbReference type="NCBI Taxonomy" id="6523"/>
    <lineage>
        <taxon>Eukaryota</taxon>
        <taxon>Metazoa</taxon>
        <taxon>Spiralia</taxon>
        <taxon>Lophotrochozoa</taxon>
        <taxon>Mollusca</taxon>
        <taxon>Gastropoda</taxon>
        <taxon>Heterobranchia</taxon>
        <taxon>Euthyneura</taxon>
        <taxon>Panpulmonata</taxon>
        <taxon>Hygrophila</taxon>
        <taxon>Lymnaeoidea</taxon>
        <taxon>Lymnaeidae</taxon>
        <taxon>Lymnaea</taxon>
    </lineage>
</organism>
<accession>A0AAV2H120</accession>
<evidence type="ECO:0000256" key="3">
    <source>
        <dbReference type="ARBA" id="ARBA00023274"/>
    </source>
</evidence>
<dbReference type="GO" id="GO:0003735">
    <property type="term" value="F:structural constituent of ribosome"/>
    <property type="evidence" value="ECO:0007669"/>
    <property type="project" value="InterPro"/>
</dbReference>
<keyword evidence="2" id="KW-0689">Ribosomal protein</keyword>